<evidence type="ECO:0000256" key="1">
    <source>
        <dbReference type="SAM" id="MobiDB-lite"/>
    </source>
</evidence>
<evidence type="ECO:0000313" key="3">
    <source>
        <dbReference type="Proteomes" id="UP000054498"/>
    </source>
</evidence>
<sequence>MTGNMATDAQARLEVALQGMLDLDYHKERRTGAAVTQDDAALAAMKAAETELQAASLAAPDTLLPPPLPSALRRVLAEGCGRGAAPTRTRAGFEALPRRSP</sequence>
<keyword evidence="3" id="KW-1185">Reference proteome</keyword>
<reference evidence="2 3" key="1">
    <citation type="journal article" date="2013" name="BMC Genomics">
        <title>Reconstruction of the lipid metabolism for the microalga Monoraphidium neglectum from its genome sequence reveals characteristics suitable for biofuel production.</title>
        <authorList>
            <person name="Bogen C."/>
            <person name="Al-Dilaimi A."/>
            <person name="Albersmeier A."/>
            <person name="Wichmann J."/>
            <person name="Grundmann M."/>
            <person name="Rupp O."/>
            <person name="Lauersen K.J."/>
            <person name="Blifernez-Klassen O."/>
            <person name="Kalinowski J."/>
            <person name="Goesmann A."/>
            <person name="Mussgnug J.H."/>
            <person name="Kruse O."/>
        </authorList>
    </citation>
    <scope>NUCLEOTIDE SEQUENCE [LARGE SCALE GENOMIC DNA]</scope>
    <source>
        <strain evidence="2 3">SAG 48.87</strain>
    </source>
</reference>
<name>A0A0D2MK97_9CHLO</name>
<dbReference type="KEGG" id="mng:MNEG_4573"/>
<feature type="region of interest" description="Disordered" evidence="1">
    <location>
        <begin position="80"/>
        <end position="101"/>
    </location>
</feature>
<dbReference type="Proteomes" id="UP000054498">
    <property type="component" value="Unassembled WGS sequence"/>
</dbReference>
<dbReference type="GeneID" id="25737450"/>
<proteinExistence type="predicted"/>
<accession>A0A0D2MK97</accession>
<gene>
    <name evidence="2" type="ORF">MNEG_4573</name>
</gene>
<dbReference type="RefSeq" id="XP_013902409.1">
    <property type="nucleotide sequence ID" value="XM_014046955.1"/>
</dbReference>
<dbReference type="AlphaFoldDB" id="A0A0D2MK97"/>
<dbReference type="EMBL" id="KK100860">
    <property type="protein sequence ID" value="KIZ03390.1"/>
    <property type="molecule type" value="Genomic_DNA"/>
</dbReference>
<evidence type="ECO:0000313" key="2">
    <source>
        <dbReference type="EMBL" id="KIZ03390.1"/>
    </source>
</evidence>
<protein>
    <submittedName>
        <fullName evidence="2">Uncharacterized protein</fullName>
    </submittedName>
</protein>
<organism evidence="2 3">
    <name type="scientific">Monoraphidium neglectum</name>
    <dbReference type="NCBI Taxonomy" id="145388"/>
    <lineage>
        <taxon>Eukaryota</taxon>
        <taxon>Viridiplantae</taxon>
        <taxon>Chlorophyta</taxon>
        <taxon>core chlorophytes</taxon>
        <taxon>Chlorophyceae</taxon>
        <taxon>CS clade</taxon>
        <taxon>Sphaeropleales</taxon>
        <taxon>Selenastraceae</taxon>
        <taxon>Monoraphidium</taxon>
    </lineage>
</organism>